<keyword evidence="2" id="KW-1133">Transmembrane helix</keyword>
<proteinExistence type="predicted"/>
<evidence type="ECO:0000313" key="4">
    <source>
        <dbReference type="EMBL" id="UTI66179.1"/>
    </source>
</evidence>
<keyword evidence="2" id="KW-0472">Membrane</keyword>
<gene>
    <name evidence="4" type="ORF">NBH00_08225</name>
</gene>
<dbReference type="InterPro" id="IPR052336">
    <property type="entry name" value="MlaD_Phospholipid_Transporter"/>
</dbReference>
<keyword evidence="2" id="KW-0812">Transmembrane</keyword>
<feature type="compositionally biased region" description="Basic and acidic residues" evidence="1">
    <location>
        <begin position="1"/>
        <end position="12"/>
    </location>
</feature>
<feature type="domain" description="Mce/MlaD" evidence="3">
    <location>
        <begin position="73"/>
        <end position="150"/>
    </location>
</feature>
<feature type="compositionally biased region" description="Polar residues" evidence="1">
    <location>
        <begin position="485"/>
        <end position="494"/>
    </location>
</feature>
<protein>
    <submittedName>
        <fullName evidence="4">MCE family protein</fullName>
    </submittedName>
</protein>
<dbReference type="PANTHER" id="PTHR33371">
    <property type="entry name" value="INTERMEMBRANE PHOSPHOLIPID TRANSPORT SYSTEM BINDING PROTEIN MLAD-RELATED"/>
    <property type="match status" value="1"/>
</dbReference>
<dbReference type="EMBL" id="CP098502">
    <property type="protein sequence ID" value="UTI66179.1"/>
    <property type="molecule type" value="Genomic_DNA"/>
</dbReference>
<evidence type="ECO:0000256" key="1">
    <source>
        <dbReference type="SAM" id="MobiDB-lite"/>
    </source>
</evidence>
<dbReference type="PANTHER" id="PTHR33371:SF4">
    <property type="entry name" value="INTERMEMBRANE PHOSPHOLIPID TRANSPORT SYSTEM BINDING PROTEIN MLAD"/>
    <property type="match status" value="1"/>
</dbReference>
<feature type="compositionally biased region" description="Basic residues" evidence="1">
    <location>
        <begin position="13"/>
        <end position="23"/>
    </location>
</feature>
<dbReference type="Pfam" id="PF02470">
    <property type="entry name" value="MlaD"/>
    <property type="match status" value="1"/>
</dbReference>
<keyword evidence="5" id="KW-1185">Reference proteome</keyword>
<evidence type="ECO:0000259" key="3">
    <source>
        <dbReference type="Pfam" id="PF02470"/>
    </source>
</evidence>
<accession>A0ABY5DYZ9</accession>
<name>A0ABY5DYZ9_9ACTN</name>
<evidence type="ECO:0000313" key="5">
    <source>
        <dbReference type="Proteomes" id="UP001056035"/>
    </source>
</evidence>
<dbReference type="RefSeq" id="WP_254572854.1">
    <property type="nucleotide sequence ID" value="NZ_CP098502.1"/>
</dbReference>
<reference evidence="4 5" key="1">
    <citation type="submission" date="2022-06" db="EMBL/GenBank/DDBJ databases">
        <title>Paraconexibacter antarcticus.</title>
        <authorList>
            <person name="Kim C.S."/>
        </authorList>
    </citation>
    <scope>NUCLEOTIDE SEQUENCE [LARGE SCALE GENOMIC DNA]</scope>
    <source>
        <strain evidence="4 5">02-257</strain>
    </source>
</reference>
<feature type="transmembrane region" description="Helical" evidence="2">
    <location>
        <begin position="43"/>
        <end position="64"/>
    </location>
</feature>
<dbReference type="Proteomes" id="UP001056035">
    <property type="component" value="Chromosome"/>
</dbReference>
<feature type="region of interest" description="Disordered" evidence="1">
    <location>
        <begin position="480"/>
        <end position="500"/>
    </location>
</feature>
<evidence type="ECO:0000256" key="2">
    <source>
        <dbReference type="SAM" id="Phobius"/>
    </source>
</evidence>
<organism evidence="4 5">
    <name type="scientific">Paraconexibacter antarcticus</name>
    <dbReference type="NCBI Taxonomy" id="2949664"/>
    <lineage>
        <taxon>Bacteria</taxon>
        <taxon>Bacillati</taxon>
        <taxon>Actinomycetota</taxon>
        <taxon>Thermoleophilia</taxon>
        <taxon>Solirubrobacterales</taxon>
        <taxon>Paraconexibacteraceae</taxon>
        <taxon>Paraconexibacter</taxon>
    </lineage>
</organism>
<feature type="region of interest" description="Disordered" evidence="1">
    <location>
        <begin position="1"/>
        <end position="32"/>
    </location>
</feature>
<dbReference type="InterPro" id="IPR003399">
    <property type="entry name" value="Mce/MlaD"/>
</dbReference>
<sequence length="500" mass="53874">MQQRGRVPEKSAHGRRGVARRGPRLPGRGESLMQKTPFSTARILTIVVFSLSCFGLLLFLWISFGGSTPLQARGYRVTVDIPEAATLASQADVRISGVSVGEVVKLERSRDATRATLQILPRYAPLHQDVRATLRFKTLLGETFVELTPGSRSAPPIAEGGRIPRSAVLPTTEVDEVLSTFDLPTRRNLRAWLTGWSTAVRGRAGDIQGSVAGLAPLAQDGGDVLARLDAQGRALDSLVRNAGAVFRTVGAREQETRRLVLASEQLFAATATRGPDLRATLRAVPPLLRAARPGLAALEGISREADPVVRALEPVAPLVRPVLAGTIRTAPQVQRVIGDIGQLSRTGPRDLRSLRPVLRAAGPLTGALYPFARDLIPVAQYASLYRQELISSWPAIAASSQFVTQRPGQKPLHYFRAVLPITDENFVVAAQRSGTTRPNAYAPPRWLDGLSTGLTSFDCRHASNPRGFVGTGSPPPCVTAPPTRFQGQLKSFPQLQRAAP</sequence>